<keyword evidence="8" id="KW-1185">Reference proteome</keyword>
<dbReference type="Proteomes" id="UP001189624">
    <property type="component" value="Chromosome 10"/>
</dbReference>
<dbReference type="InterPro" id="IPR004147">
    <property type="entry name" value="ABC1_dom"/>
</dbReference>
<feature type="region of interest" description="Disordered" evidence="5">
    <location>
        <begin position="53"/>
        <end position="168"/>
    </location>
</feature>
<evidence type="ECO:0000256" key="1">
    <source>
        <dbReference type="ARBA" id="ARBA00009670"/>
    </source>
</evidence>
<dbReference type="GO" id="GO:0015996">
    <property type="term" value="P:chlorophyll catabolic process"/>
    <property type="evidence" value="ECO:0007669"/>
    <property type="project" value="EnsemblPlants"/>
</dbReference>
<reference evidence="7" key="1">
    <citation type="submission" date="2023-10" db="EMBL/GenBank/DDBJ databases">
        <authorList>
            <person name="Domelevo Entfellner J.-B."/>
        </authorList>
    </citation>
    <scope>NUCLEOTIDE SEQUENCE</scope>
</reference>
<dbReference type="PANTHER" id="PTHR43851:SF3">
    <property type="entry name" value="COENZYME Q8"/>
    <property type="match status" value="1"/>
</dbReference>
<dbReference type="GO" id="GO:0017004">
    <property type="term" value="P:cytochrome complex assembly"/>
    <property type="evidence" value="ECO:0007669"/>
    <property type="project" value="EnsemblPlants"/>
</dbReference>
<dbReference type="CDD" id="cd13970">
    <property type="entry name" value="ABC1_ADCK3"/>
    <property type="match status" value="1"/>
</dbReference>
<dbReference type="InterPro" id="IPR034646">
    <property type="entry name" value="ADCK3_dom"/>
</dbReference>
<sequence length="617" mass="67320">MASSFRDLARLFNGLSLVANEFAKRSLPATTDHFDTLIKKTLLSATDLTGITKGKLRQFPNPPPSANPTRHHADTASSSVVFFTHDNPPQSDSAPAPAPTPTTITNDGDDANSSSDAYHRQASDANVCAAEEEKSELVTSAKTVNQDASGDVAPSPPLRKRKPRERKVPATPFARALGFAGLGAGLAWGTLQESAKRLAFGTPASPGNQSALSPFLSEKNAERLALALCRMRGAALKIGQMLSIQDESLVPAPILAALEIVRQGADVMPKGQLNQVLDAELGPGWPSKLISFDYEPIAAASIGQVHQAVMKDGMQVAMKIQYPGVADSIDSDIENVKLVLNYTNLIPKGLYLDRAIKVAKEELSRECDYRLEAANQKRFRDHLTGIDGFYVPIVVDDISSRRVLTTELVYGITIDKVASLDQETRNYIGKKLLELTLMELFVFRFMQTDPNWGNFLFDEATKTINLIDFGAARDYPKRFVDDYLRMVLACANGDSDGVIEMSRRLGFLTGMESDVMLDAHVQAGFIVGLPFSRSGGFDFRSNNITQSISHLGATMLKHRLTPPPDEAYSLHRKLSGAFLACIKIEAVVPCRELLLEVYKHHKFGEENEILSSGSVPA</sequence>
<feature type="compositionally biased region" description="Polar residues" evidence="5">
    <location>
        <begin position="75"/>
        <end position="93"/>
    </location>
</feature>
<dbReference type="GO" id="GO:0010224">
    <property type="term" value="P:response to UV-B"/>
    <property type="evidence" value="ECO:0007669"/>
    <property type="project" value="EnsemblPlants"/>
</dbReference>
<dbReference type="InterPro" id="IPR011009">
    <property type="entry name" value="Kinase-like_dom_sf"/>
</dbReference>
<dbReference type="PANTHER" id="PTHR43851">
    <property type="match status" value="1"/>
</dbReference>
<feature type="compositionally biased region" description="Polar residues" evidence="5">
    <location>
        <begin position="137"/>
        <end position="148"/>
    </location>
</feature>
<dbReference type="GO" id="GO:0016740">
    <property type="term" value="F:transferase activity"/>
    <property type="evidence" value="ECO:0007669"/>
    <property type="project" value="UniProtKB-KW"/>
</dbReference>
<evidence type="ECO:0000256" key="2">
    <source>
        <dbReference type="ARBA" id="ARBA00022679"/>
    </source>
</evidence>
<comment type="similarity">
    <text evidence="1">Belongs to the protein kinase superfamily. ADCK protein kinase family.</text>
</comment>
<protein>
    <recommendedName>
        <fullName evidence="6">ABC1 atypical kinase-like domain-containing protein</fullName>
    </recommendedName>
</protein>
<dbReference type="Gramene" id="rna-AYBTSS11_LOCUS30092">
    <property type="protein sequence ID" value="CAJ1977921.1"/>
    <property type="gene ID" value="gene-AYBTSS11_LOCUS30092"/>
</dbReference>
<dbReference type="InterPro" id="IPR051409">
    <property type="entry name" value="Atypical_kinase_ADCK"/>
</dbReference>
<evidence type="ECO:0000256" key="4">
    <source>
        <dbReference type="ARBA" id="ARBA00022840"/>
    </source>
</evidence>
<keyword evidence="2" id="KW-0808">Transferase</keyword>
<dbReference type="AlphaFoldDB" id="A0AA86W3M0"/>
<dbReference type="SUPFAM" id="SSF56112">
    <property type="entry name" value="Protein kinase-like (PK-like)"/>
    <property type="match status" value="1"/>
</dbReference>
<dbReference type="EMBL" id="OY731407">
    <property type="protein sequence ID" value="CAJ1977921.1"/>
    <property type="molecule type" value="Genomic_DNA"/>
</dbReference>
<keyword evidence="4" id="KW-0067">ATP-binding</keyword>
<proteinExistence type="inferred from homology"/>
<feature type="domain" description="ABC1 atypical kinase-like" evidence="6">
    <location>
        <begin position="261"/>
        <end position="502"/>
    </location>
</feature>
<evidence type="ECO:0000313" key="8">
    <source>
        <dbReference type="Proteomes" id="UP001189624"/>
    </source>
</evidence>
<dbReference type="GO" id="GO:0005524">
    <property type="term" value="F:ATP binding"/>
    <property type="evidence" value="ECO:0007669"/>
    <property type="project" value="UniProtKB-KW"/>
</dbReference>
<evidence type="ECO:0000256" key="3">
    <source>
        <dbReference type="ARBA" id="ARBA00022741"/>
    </source>
</evidence>
<gene>
    <name evidence="7" type="ORF">AYBTSS11_LOCUS30092</name>
</gene>
<organism evidence="7 8">
    <name type="scientific">Sphenostylis stenocarpa</name>
    <dbReference type="NCBI Taxonomy" id="92480"/>
    <lineage>
        <taxon>Eukaryota</taxon>
        <taxon>Viridiplantae</taxon>
        <taxon>Streptophyta</taxon>
        <taxon>Embryophyta</taxon>
        <taxon>Tracheophyta</taxon>
        <taxon>Spermatophyta</taxon>
        <taxon>Magnoliopsida</taxon>
        <taxon>eudicotyledons</taxon>
        <taxon>Gunneridae</taxon>
        <taxon>Pentapetalae</taxon>
        <taxon>rosids</taxon>
        <taxon>fabids</taxon>
        <taxon>Fabales</taxon>
        <taxon>Fabaceae</taxon>
        <taxon>Papilionoideae</taxon>
        <taxon>50 kb inversion clade</taxon>
        <taxon>NPAAA clade</taxon>
        <taxon>indigoferoid/millettioid clade</taxon>
        <taxon>Phaseoleae</taxon>
        <taxon>Sphenostylis</taxon>
    </lineage>
</organism>
<evidence type="ECO:0000256" key="5">
    <source>
        <dbReference type="SAM" id="MobiDB-lite"/>
    </source>
</evidence>
<accession>A0AA86W3M0</accession>
<dbReference type="Pfam" id="PF03109">
    <property type="entry name" value="ABC1"/>
    <property type="match status" value="1"/>
</dbReference>
<keyword evidence="3" id="KW-0547">Nucleotide-binding</keyword>
<name>A0AA86W3M0_9FABA</name>
<evidence type="ECO:0000313" key="7">
    <source>
        <dbReference type="EMBL" id="CAJ1977921.1"/>
    </source>
</evidence>
<evidence type="ECO:0000259" key="6">
    <source>
        <dbReference type="Pfam" id="PF03109"/>
    </source>
</evidence>
<dbReference type="GO" id="GO:0006744">
    <property type="term" value="P:ubiquinone biosynthetic process"/>
    <property type="evidence" value="ECO:0007669"/>
    <property type="project" value="EnsemblPlants"/>
</dbReference>